<accession>A0AAD9Q4R1</accession>
<gene>
    <name evidence="1" type="ORF">P5673_024341</name>
</gene>
<comment type="caution">
    <text evidence="1">The sequence shown here is derived from an EMBL/GenBank/DDBJ whole genome shotgun (WGS) entry which is preliminary data.</text>
</comment>
<proteinExistence type="predicted"/>
<evidence type="ECO:0000313" key="1">
    <source>
        <dbReference type="EMBL" id="KAK2554331.1"/>
    </source>
</evidence>
<name>A0AAD9Q4R1_ACRCE</name>
<dbReference type="Proteomes" id="UP001249851">
    <property type="component" value="Unassembled WGS sequence"/>
</dbReference>
<protein>
    <submittedName>
        <fullName evidence="1">Uncharacterized protein</fullName>
    </submittedName>
</protein>
<dbReference type="AlphaFoldDB" id="A0AAD9Q4R1"/>
<reference evidence="1" key="1">
    <citation type="journal article" date="2023" name="G3 (Bethesda)">
        <title>Whole genome assembly and annotation of the endangered Caribbean coral Acropora cervicornis.</title>
        <authorList>
            <person name="Selwyn J.D."/>
            <person name="Vollmer S.V."/>
        </authorList>
    </citation>
    <scope>NUCLEOTIDE SEQUENCE</scope>
    <source>
        <strain evidence="1">K2</strain>
    </source>
</reference>
<evidence type="ECO:0000313" key="2">
    <source>
        <dbReference type="Proteomes" id="UP001249851"/>
    </source>
</evidence>
<sequence length="101" mass="12195">MAEERRKHRWFFTVPNIASMSVLFTDDPTTSDLFFTNKHSIQEIKACFIDYRGLDSSEISLLPWKHTRKKRIFRCKDKKLITKKSQYDKKVTKKMHSRERL</sequence>
<dbReference type="EMBL" id="JARQWQ010000071">
    <property type="protein sequence ID" value="KAK2554331.1"/>
    <property type="molecule type" value="Genomic_DNA"/>
</dbReference>
<reference evidence="1" key="2">
    <citation type="journal article" date="2023" name="Science">
        <title>Genomic signatures of disease resistance in endangered staghorn corals.</title>
        <authorList>
            <person name="Vollmer S.V."/>
            <person name="Selwyn J.D."/>
            <person name="Despard B.A."/>
            <person name="Roesel C.L."/>
        </authorList>
    </citation>
    <scope>NUCLEOTIDE SEQUENCE</scope>
    <source>
        <strain evidence="1">K2</strain>
    </source>
</reference>
<organism evidence="1 2">
    <name type="scientific">Acropora cervicornis</name>
    <name type="common">Staghorn coral</name>
    <dbReference type="NCBI Taxonomy" id="6130"/>
    <lineage>
        <taxon>Eukaryota</taxon>
        <taxon>Metazoa</taxon>
        <taxon>Cnidaria</taxon>
        <taxon>Anthozoa</taxon>
        <taxon>Hexacorallia</taxon>
        <taxon>Scleractinia</taxon>
        <taxon>Astrocoeniina</taxon>
        <taxon>Acroporidae</taxon>
        <taxon>Acropora</taxon>
    </lineage>
</organism>
<keyword evidence="2" id="KW-1185">Reference proteome</keyword>